<dbReference type="SUPFAM" id="SSF46689">
    <property type="entry name" value="Homeodomain-like"/>
    <property type="match status" value="1"/>
</dbReference>
<dbReference type="PROSITE" id="PS00675">
    <property type="entry name" value="SIGMA54_INTERACT_1"/>
    <property type="match status" value="1"/>
</dbReference>
<evidence type="ECO:0000256" key="2">
    <source>
        <dbReference type="ARBA" id="ARBA00022840"/>
    </source>
</evidence>
<gene>
    <name evidence="9" type="ORF">QVZ43_16335</name>
</gene>
<keyword evidence="2" id="KW-0067">ATP-binding</keyword>
<comment type="caution">
    <text evidence="9">The sequence shown here is derived from an EMBL/GenBank/DDBJ whole genome shotgun (WGS) entry which is preliminary data.</text>
</comment>
<dbReference type="InterPro" id="IPR003593">
    <property type="entry name" value="AAA+_ATPase"/>
</dbReference>
<organism evidence="9 10">
    <name type="scientific">Marinobacter suaedae</name>
    <dbReference type="NCBI Taxonomy" id="3057675"/>
    <lineage>
        <taxon>Bacteria</taxon>
        <taxon>Pseudomonadati</taxon>
        <taxon>Pseudomonadota</taxon>
        <taxon>Gammaproteobacteria</taxon>
        <taxon>Pseudomonadales</taxon>
        <taxon>Marinobacteraceae</taxon>
        <taxon>Marinobacter</taxon>
    </lineage>
</organism>
<dbReference type="Pfam" id="PF25601">
    <property type="entry name" value="AAA_lid_14"/>
    <property type="match status" value="1"/>
</dbReference>
<dbReference type="SMART" id="SM00448">
    <property type="entry name" value="REC"/>
    <property type="match status" value="1"/>
</dbReference>
<proteinExistence type="predicted"/>
<name>A0ABT8W4X3_9GAMM</name>
<dbReference type="Gene3D" id="1.10.10.60">
    <property type="entry name" value="Homeodomain-like"/>
    <property type="match status" value="1"/>
</dbReference>
<dbReference type="Proteomes" id="UP001168640">
    <property type="component" value="Unassembled WGS sequence"/>
</dbReference>
<keyword evidence="6" id="KW-0597">Phosphoprotein</keyword>
<dbReference type="InterPro" id="IPR025944">
    <property type="entry name" value="Sigma_54_int_dom_CS"/>
</dbReference>
<evidence type="ECO:0000313" key="10">
    <source>
        <dbReference type="Proteomes" id="UP001168640"/>
    </source>
</evidence>
<keyword evidence="4" id="KW-0238">DNA-binding</keyword>
<dbReference type="InterPro" id="IPR025662">
    <property type="entry name" value="Sigma_54_int_dom_ATP-bd_1"/>
</dbReference>
<dbReference type="PRINTS" id="PR01590">
    <property type="entry name" value="HTHFIS"/>
</dbReference>
<dbReference type="InterPro" id="IPR002197">
    <property type="entry name" value="HTH_Fis"/>
</dbReference>
<keyword evidence="1" id="KW-0547">Nucleotide-binding</keyword>
<evidence type="ECO:0000259" key="8">
    <source>
        <dbReference type="PROSITE" id="PS50110"/>
    </source>
</evidence>
<feature type="domain" description="Response regulatory" evidence="8">
    <location>
        <begin position="6"/>
        <end position="120"/>
    </location>
</feature>
<dbReference type="Gene3D" id="3.40.50.2300">
    <property type="match status" value="1"/>
</dbReference>
<keyword evidence="5" id="KW-0804">Transcription</keyword>
<dbReference type="Pfam" id="PF02954">
    <property type="entry name" value="HTH_8"/>
    <property type="match status" value="1"/>
</dbReference>
<evidence type="ECO:0000256" key="5">
    <source>
        <dbReference type="ARBA" id="ARBA00023163"/>
    </source>
</evidence>
<dbReference type="SMART" id="SM00382">
    <property type="entry name" value="AAA"/>
    <property type="match status" value="1"/>
</dbReference>
<dbReference type="InterPro" id="IPR011006">
    <property type="entry name" value="CheY-like_superfamily"/>
</dbReference>
<dbReference type="PANTHER" id="PTHR32071:SF100">
    <property type="entry name" value="RESPONSE REGULATOR PROTEIN PILR"/>
    <property type="match status" value="1"/>
</dbReference>
<dbReference type="Pfam" id="PF00158">
    <property type="entry name" value="Sigma54_activat"/>
    <property type="match status" value="1"/>
</dbReference>
<feature type="modified residue" description="4-aspartylphosphate" evidence="6">
    <location>
        <position position="55"/>
    </location>
</feature>
<evidence type="ECO:0000256" key="3">
    <source>
        <dbReference type="ARBA" id="ARBA00023015"/>
    </source>
</evidence>
<evidence type="ECO:0000256" key="4">
    <source>
        <dbReference type="ARBA" id="ARBA00023125"/>
    </source>
</evidence>
<dbReference type="EMBL" id="JAUMIS010000003">
    <property type="protein sequence ID" value="MDO3723287.1"/>
    <property type="molecule type" value="Genomic_DNA"/>
</dbReference>
<dbReference type="InterPro" id="IPR058031">
    <property type="entry name" value="AAA_lid_NorR"/>
</dbReference>
<dbReference type="PROSITE" id="PS50045">
    <property type="entry name" value="SIGMA54_INTERACT_4"/>
    <property type="match status" value="1"/>
</dbReference>
<dbReference type="Gene3D" id="1.10.8.60">
    <property type="match status" value="1"/>
</dbReference>
<feature type="domain" description="Sigma-54 factor interaction" evidence="7">
    <location>
        <begin position="139"/>
        <end position="368"/>
    </location>
</feature>
<reference evidence="9" key="1">
    <citation type="submission" date="2023-07" db="EMBL/GenBank/DDBJ databases">
        <title>Marinobacter sp. chi1 genome sequencing and assembly.</title>
        <authorList>
            <person name="Park S."/>
        </authorList>
    </citation>
    <scope>NUCLEOTIDE SEQUENCE</scope>
    <source>
        <strain evidence="9">Chi1</strain>
    </source>
</reference>
<sequence length="461" mass="50726">MTNAPSALIIDDEPDIRDLLEITLFRMGISVETAPDLASAYRLLNDQTFNLCLTDMNLPDGNGIELVQWIQQHVPSTPVAVITAYGSMDAAIDSLKAGAFDFVSKPVELPRLRELINSALKLAPQKAEQTPDDEEPGLLLGQSDQIRKLRKQTQKLARSQAPVFISGESGSGKELVARMIHLQGPREDGPFIAVNCGAIPSELMESEFFGHKKGSFTGAVENKEGLFRSASGGTLFLDEVADLPLAMQVKLLRAIQEKAVRPVGESKEVPVDIRVLSATHKNLPQLVQDGLFRQDLFYRINVIELAVPPLRERADDIPLLADHILNRIAREYECAPAHLTPAALDRLQGYAFPGNVRELENALERAFTLCDDDTIDAADLQLGNGNQAPMPGAAAEDHQPPTSEVAIPEGDIDLEGYLEDIERKTIEKALEATRWNKTAAAKRLGITFRALRYRLKKLDMD</sequence>
<dbReference type="Gene3D" id="3.40.50.300">
    <property type="entry name" value="P-loop containing nucleotide triphosphate hydrolases"/>
    <property type="match status" value="1"/>
</dbReference>
<evidence type="ECO:0000256" key="6">
    <source>
        <dbReference type="PROSITE-ProRule" id="PRU00169"/>
    </source>
</evidence>
<dbReference type="InterPro" id="IPR027417">
    <property type="entry name" value="P-loop_NTPase"/>
</dbReference>
<evidence type="ECO:0000313" key="9">
    <source>
        <dbReference type="EMBL" id="MDO3723287.1"/>
    </source>
</evidence>
<dbReference type="Pfam" id="PF00072">
    <property type="entry name" value="Response_reg"/>
    <property type="match status" value="1"/>
</dbReference>
<dbReference type="InterPro" id="IPR001789">
    <property type="entry name" value="Sig_transdc_resp-reg_receiver"/>
</dbReference>
<accession>A0ABT8W4X3</accession>
<dbReference type="InterPro" id="IPR009057">
    <property type="entry name" value="Homeodomain-like_sf"/>
</dbReference>
<dbReference type="SUPFAM" id="SSF52172">
    <property type="entry name" value="CheY-like"/>
    <property type="match status" value="1"/>
</dbReference>
<keyword evidence="3" id="KW-0805">Transcription regulation</keyword>
<dbReference type="RefSeq" id="WP_302910766.1">
    <property type="nucleotide sequence ID" value="NZ_JAUMIS010000003.1"/>
</dbReference>
<protein>
    <submittedName>
        <fullName evidence="9">Sigma-54 dependent transcriptional regulator</fullName>
    </submittedName>
</protein>
<dbReference type="PANTHER" id="PTHR32071">
    <property type="entry name" value="TRANSCRIPTIONAL REGULATORY PROTEIN"/>
    <property type="match status" value="1"/>
</dbReference>
<dbReference type="SUPFAM" id="SSF52540">
    <property type="entry name" value="P-loop containing nucleoside triphosphate hydrolases"/>
    <property type="match status" value="1"/>
</dbReference>
<keyword evidence="10" id="KW-1185">Reference proteome</keyword>
<evidence type="ECO:0000259" key="7">
    <source>
        <dbReference type="PROSITE" id="PS50045"/>
    </source>
</evidence>
<dbReference type="CDD" id="cd00009">
    <property type="entry name" value="AAA"/>
    <property type="match status" value="1"/>
</dbReference>
<dbReference type="InterPro" id="IPR002078">
    <property type="entry name" value="Sigma_54_int"/>
</dbReference>
<evidence type="ECO:0000256" key="1">
    <source>
        <dbReference type="ARBA" id="ARBA00022741"/>
    </source>
</evidence>
<dbReference type="InterPro" id="IPR025943">
    <property type="entry name" value="Sigma_54_int_dom_ATP-bd_2"/>
</dbReference>
<dbReference type="PROSITE" id="PS50110">
    <property type="entry name" value="RESPONSE_REGULATORY"/>
    <property type="match status" value="1"/>
</dbReference>
<dbReference type="PROSITE" id="PS00676">
    <property type="entry name" value="SIGMA54_INTERACT_2"/>
    <property type="match status" value="1"/>
</dbReference>
<dbReference type="PROSITE" id="PS00688">
    <property type="entry name" value="SIGMA54_INTERACT_3"/>
    <property type="match status" value="1"/>
</dbReference>